<dbReference type="Gene3D" id="3.30.70.270">
    <property type="match status" value="1"/>
</dbReference>
<organism evidence="2">
    <name type="scientific">Nicotiana tabacum</name>
    <name type="common">Common tobacco</name>
    <dbReference type="NCBI Taxonomy" id="4097"/>
    <lineage>
        <taxon>Eukaryota</taxon>
        <taxon>Viridiplantae</taxon>
        <taxon>Streptophyta</taxon>
        <taxon>Embryophyta</taxon>
        <taxon>Tracheophyta</taxon>
        <taxon>Spermatophyta</taxon>
        <taxon>Magnoliopsida</taxon>
        <taxon>eudicotyledons</taxon>
        <taxon>Gunneridae</taxon>
        <taxon>Pentapetalae</taxon>
        <taxon>asterids</taxon>
        <taxon>lamiids</taxon>
        <taxon>Solanales</taxon>
        <taxon>Solanaceae</taxon>
        <taxon>Nicotianoideae</taxon>
        <taxon>Nicotianeae</taxon>
        <taxon>Nicotiana</taxon>
    </lineage>
</organism>
<dbReference type="InterPro" id="IPR043502">
    <property type="entry name" value="DNA/RNA_pol_sf"/>
</dbReference>
<evidence type="ECO:0000259" key="1">
    <source>
        <dbReference type="PROSITE" id="PS50878"/>
    </source>
</evidence>
<accession>A0A1S4DIT9</accession>
<dbReference type="OrthoDB" id="1706699at2759"/>
<reference evidence="2" key="1">
    <citation type="submission" date="2025-08" db="UniProtKB">
        <authorList>
            <consortium name="RefSeq"/>
        </authorList>
    </citation>
    <scope>IDENTIFICATION</scope>
</reference>
<dbReference type="Pfam" id="PF00078">
    <property type="entry name" value="RVT_1"/>
    <property type="match status" value="1"/>
</dbReference>
<dbReference type="PANTHER" id="PTHR19446">
    <property type="entry name" value="REVERSE TRANSCRIPTASES"/>
    <property type="match status" value="1"/>
</dbReference>
<dbReference type="KEGG" id="nta:107830295"/>
<dbReference type="STRING" id="4097.A0A1S4DIT9"/>
<dbReference type="RefSeq" id="XP_016513303.1">
    <property type="nucleotide sequence ID" value="XM_016657817.1"/>
</dbReference>
<dbReference type="CDD" id="cd01650">
    <property type="entry name" value="RT_nLTR_like"/>
    <property type="match status" value="1"/>
</dbReference>
<sequence>MGWLCQILGGKRGDKKLFRLAKIRERKARDLDQVRCIKDENGKVLVEEGCIRHRWQEYFHRLLNEGGNRNIMLDELENSGSQRDFGFCRRIRSIEVEGAMRKMCKGKATRPDEILVEFWKGYQAVESYMTIWERVVEMRVRRGVTISENQFGFMPERSTTETIHLVRRLVEQYRERKKDLHLVFIDLEKAYDKVPRKVLWRCLEARGVLVAYIRTIKDMYEGAKTRVRTAGGDSDHFPVKMELHQGSALSPFLFALALDELTRNILGEVPWCMLFADDIVLIDEMRGGVNAKLEVWRQTLESKGFKLSRSKTQYLECKFSEGMHEEEVRIGIQVIPRRDSFKNKNEVNREKVGVASVEDKLRESRLRWFGHVRRRGMDAPVRRCERLSMAGLKKGRGRPEKYWGEVADPQNRPLKAITSYKAELESELIRRDIRGWLED</sequence>
<evidence type="ECO:0000313" key="2">
    <source>
        <dbReference type="RefSeq" id="XP_016513303.1"/>
    </source>
</evidence>
<dbReference type="InterPro" id="IPR000477">
    <property type="entry name" value="RT_dom"/>
</dbReference>
<feature type="domain" description="Reverse transcriptase" evidence="1">
    <location>
        <begin position="1"/>
        <end position="373"/>
    </location>
</feature>
<proteinExistence type="predicted"/>
<dbReference type="PaxDb" id="4097-A0A1S4DIT9"/>
<dbReference type="PROSITE" id="PS50878">
    <property type="entry name" value="RT_POL"/>
    <property type="match status" value="1"/>
</dbReference>
<gene>
    <name evidence="2" type="primary">LOC107830295</name>
</gene>
<dbReference type="OMA" id="REKHYFA"/>
<name>A0A1S4DIT9_TOBAC</name>
<protein>
    <recommendedName>
        <fullName evidence="1">Reverse transcriptase domain-containing protein</fullName>
    </recommendedName>
</protein>
<dbReference type="InterPro" id="IPR043128">
    <property type="entry name" value="Rev_trsase/Diguanyl_cyclase"/>
</dbReference>
<dbReference type="AlphaFoldDB" id="A0A1S4DIT9"/>
<dbReference type="SUPFAM" id="SSF56672">
    <property type="entry name" value="DNA/RNA polymerases"/>
    <property type="match status" value="1"/>
</dbReference>